<dbReference type="STRING" id="717606.PaecuDRAFT_3594"/>
<evidence type="ECO:0000313" key="2">
    <source>
        <dbReference type="EMBL" id="EFM09547.1"/>
    </source>
</evidence>
<keyword evidence="3" id="KW-1185">Reference proteome</keyword>
<feature type="domain" description="Xylose isomerase-like TIM barrel" evidence="1">
    <location>
        <begin position="26"/>
        <end position="253"/>
    </location>
</feature>
<evidence type="ECO:0000259" key="1">
    <source>
        <dbReference type="Pfam" id="PF01261"/>
    </source>
</evidence>
<dbReference type="AlphaFoldDB" id="E0ID92"/>
<dbReference type="SUPFAM" id="SSF51658">
    <property type="entry name" value="Xylose isomerase-like"/>
    <property type="match status" value="1"/>
</dbReference>
<reference evidence="2 3" key="1">
    <citation type="submission" date="2010-07" db="EMBL/GenBank/DDBJ databases">
        <title>The draft genome of Paenibacillus curdlanolyticus YK9.</title>
        <authorList>
            <consortium name="US DOE Joint Genome Institute (JGI-PGF)"/>
            <person name="Lucas S."/>
            <person name="Copeland A."/>
            <person name="Lapidus A."/>
            <person name="Cheng J.-F."/>
            <person name="Bruce D."/>
            <person name="Goodwin L."/>
            <person name="Pitluck S."/>
            <person name="Land M.L."/>
            <person name="Hauser L."/>
            <person name="Chang Y.-J."/>
            <person name="Jeffries C."/>
            <person name="Anderson I.J."/>
            <person name="Johnson E."/>
            <person name="Loganathan U."/>
            <person name="Mulhopadhyay B."/>
            <person name="Kyrpides N."/>
            <person name="Woyke T.J."/>
        </authorList>
    </citation>
    <scope>NUCLEOTIDE SEQUENCE [LARGE SCALE GENOMIC DNA]</scope>
    <source>
        <strain evidence="2 3">YK9</strain>
    </source>
</reference>
<dbReference type="PANTHER" id="PTHR12110">
    <property type="entry name" value="HYDROXYPYRUVATE ISOMERASE"/>
    <property type="match status" value="1"/>
</dbReference>
<dbReference type="InterPro" id="IPR050312">
    <property type="entry name" value="IolE/XylAMocC-like"/>
</dbReference>
<accession>E0ID92</accession>
<organism evidence="2 3">
    <name type="scientific">Paenibacillus curdlanolyticus YK9</name>
    <dbReference type="NCBI Taxonomy" id="717606"/>
    <lineage>
        <taxon>Bacteria</taxon>
        <taxon>Bacillati</taxon>
        <taxon>Bacillota</taxon>
        <taxon>Bacilli</taxon>
        <taxon>Bacillales</taxon>
        <taxon>Paenibacillaceae</taxon>
        <taxon>Paenibacillus</taxon>
    </lineage>
</organism>
<proteinExistence type="predicted"/>
<dbReference type="Gene3D" id="3.20.20.150">
    <property type="entry name" value="Divalent-metal-dependent TIM barrel enzymes"/>
    <property type="match status" value="1"/>
</dbReference>
<dbReference type="GO" id="GO:0016853">
    <property type="term" value="F:isomerase activity"/>
    <property type="evidence" value="ECO:0007669"/>
    <property type="project" value="UniProtKB-KW"/>
</dbReference>
<dbReference type="Proteomes" id="UP000005387">
    <property type="component" value="Unassembled WGS sequence"/>
</dbReference>
<protein>
    <submittedName>
        <fullName evidence="2">Xylose isomerase domain protein TIM barrel</fullName>
    </submittedName>
</protein>
<dbReference type="eggNOG" id="COG1082">
    <property type="taxonomic scope" value="Bacteria"/>
</dbReference>
<dbReference type="PANTHER" id="PTHR12110:SF41">
    <property type="entry name" value="INOSOSE DEHYDRATASE"/>
    <property type="match status" value="1"/>
</dbReference>
<evidence type="ECO:0000313" key="3">
    <source>
        <dbReference type="Proteomes" id="UP000005387"/>
    </source>
</evidence>
<dbReference type="InterPro" id="IPR013022">
    <property type="entry name" value="Xyl_isomerase-like_TIM-brl"/>
</dbReference>
<name>E0ID92_9BACL</name>
<sequence length="257" mass="28720">MAVKPIIGIQMYTLRDRAENDFIGTIREVAELGYQAIEFAGFFNTSSSDVKKVLEETGLKAPSAHIGLQWTESEDEMWKAFDEQIAFAKEIGLQYIVTPWAPLPENPNQEDVDKLAGILKQASTKVKAAGMTYGYHNHDFELKLVDGVPLIDRLLQQLTPDELIAEFDLGWVHIGGGAPADYISRYAGRVPLAHFKDFGDHRSDTEIGAGLVNFQPVLAIAEQSGIEYFIVEQEQFQSSSLESAKISLEYFRKKGYL</sequence>
<dbReference type="InterPro" id="IPR036237">
    <property type="entry name" value="Xyl_isomerase-like_sf"/>
</dbReference>
<dbReference type="RefSeq" id="WP_006039582.1">
    <property type="nucleotide sequence ID" value="NZ_AEDD01000010.1"/>
</dbReference>
<dbReference type="EMBL" id="AEDD01000010">
    <property type="protein sequence ID" value="EFM09547.1"/>
    <property type="molecule type" value="Genomic_DNA"/>
</dbReference>
<dbReference type="Pfam" id="PF01261">
    <property type="entry name" value="AP_endonuc_2"/>
    <property type="match status" value="1"/>
</dbReference>
<gene>
    <name evidence="2" type="ORF">PaecuDRAFT_3594</name>
</gene>
<keyword evidence="2" id="KW-0413">Isomerase</keyword>
<dbReference type="OrthoDB" id="9798407at2"/>